<evidence type="ECO:0000313" key="7">
    <source>
        <dbReference type="EMBL" id="MFB9556889.1"/>
    </source>
</evidence>
<dbReference type="Proteomes" id="UP001589716">
    <property type="component" value="Unassembled WGS sequence"/>
</dbReference>
<sequence>MTTTPLSPFSADQALCAASLVRGLTDRLAVLPAAEASGLAGHLLAPGGLATDMRRLLDAATRHTSTPEDKDLPVTTFPASSPTHTTGRPTVLIVAPGDEVYRGYCLEQVAAAYDVVVITPQALTWETEHVVDHEVADPYKLDELLPAGEALAARHAIAGVLTWNEPLLVKAARLAEHLGLPTNPASVMENCRDKHATRELLAAHRVPSARSGRVADLMQAMTLAEDIGYPVVLKPAGQAGSVGVIRVDKSEDLARAFDFAAAGAGLAGGQNAHVLVEEYLDGPEISVECVTQHGIAHAVAVTRKKLGFEPYFEEIGHTVDAADPLLAEVAPIATAAIRALGIDHGIQHVEMRLTTSGPRIIEVNGRIAGDLIGHLVRLATGLDLPRIAADIASGTSPGLERTRLRAAGVTLLYPETSGTLTHRSIDKEFAGRTPWLDRLKWIGHLGDEIVLPPEGDVDVARAGLYVVTGYDAAKVEERLAETAKHITLAVRSAAGAAGATA</sequence>
<keyword evidence="2 4" id="KW-0547">Nucleotide-binding</keyword>
<dbReference type="InterPro" id="IPR011761">
    <property type="entry name" value="ATP-grasp"/>
</dbReference>
<dbReference type="SUPFAM" id="SSF56059">
    <property type="entry name" value="Glutathione synthetase ATP-binding domain-like"/>
    <property type="match status" value="1"/>
</dbReference>
<name>A0ABV5QV71_9ACTN</name>
<organism evidence="7 8">
    <name type="scientific">Streptomyces roseoviridis</name>
    <dbReference type="NCBI Taxonomy" id="67361"/>
    <lineage>
        <taxon>Bacteria</taxon>
        <taxon>Bacillati</taxon>
        <taxon>Actinomycetota</taxon>
        <taxon>Actinomycetes</taxon>
        <taxon>Kitasatosporales</taxon>
        <taxon>Streptomycetaceae</taxon>
        <taxon>Streptomyces</taxon>
    </lineage>
</organism>
<evidence type="ECO:0000256" key="5">
    <source>
        <dbReference type="SAM" id="MobiDB-lite"/>
    </source>
</evidence>
<evidence type="ECO:0000256" key="1">
    <source>
        <dbReference type="ARBA" id="ARBA00022598"/>
    </source>
</evidence>
<evidence type="ECO:0000256" key="4">
    <source>
        <dbReference type="PROSITE-ProRule" id="PRU00409"/>
    </source>
</evidence>
<keyword evidence="3 4" id="KW-0067">ATP-binding</keyword>
<dbReference type="Pfam" id="PF13535">
    <property type="entry name" value="ATP-grasp_4"/>
    <property type="match status" value="1"/>
</dbReference>
<gene>
    <name evidence="7" type="ORF">ACFFTP_22185</name>
</gene>
<keyword evidence="1" id="KW-0436">Ligase</keyword>
<evidence type="ECO:0000256" key="3">
    <source>
        <dbReference type="ARBA" id="ARBA00022840"/>
    </source>
</evidence>
<dbReference type="RefSeq" id="WP_345484664.1">
    <property type="nucleotide sequence ID" value="NZ_BAAAWU010000001.1"/>
</dbReference>
<dbReference type="Gene3D" id="3.30.470.20">
    <property type="entry name" value="ATP-grasp fold, B domain"/>
    <property type="match status" value="1"/>
</dbReference>
<dbReference type="Gene3D" id="3.40.50.20">
    <property type="match status" value="1"/>
</dbReference>
<dbReference type="PANTHER" id="PTHR43585">
    <property type="entry name" value="FUMIPYRROLE BIOSYNTHESIS PROTEIN C"/>
    <property type="match status" value="1"/>
</dbReference>
<feature type="compositionally biased region" description="Basic and acidic residues" evidence="5">
    <location>
        <begin position="63"/>
        <end position="72"/>
    </location>
</feature>
<keyword evidence="8" id="KW-1185">Reference proteome</keyword>
<dbReference type="PROSITE" id="PS50975">
    <property type="entry name" value="ATP_GRASP"/>
    <property type="match status" value="1"/>
</dbReference>
<protein>
    <submittedName>
        <fullName evidence="7">Acetyl-CoA carboxylase biotin carboxylase subunit family protein</fullName>
    </submittedName>
</protein>
<evidence type="ECO:0000313" key="8">
    <source>
        <dbReference type="Proteomes" id="UP001589716"/>
    </source>
</evidence>
<dbReference type="InterPro" id="IPR052032">
    <property type="entry name" value="ATP-dep_AA_Ligase"/>
</dbReference>
<feature type="region of interest" description="Disordered" evidence="5">
    <location>
        <begin position="63"/>
        <end position="85"/>
    </location>
</feature>
<dbReference type="EMBL" id="JBHMCT010000013">
    <property type="protein sequence ID" value="MFB9556889.1"/>
    <property type="molecule type" value="Genomic_DNA"/>
</dbReference>
<evidence type="ECO:0000259" key="6">
    <source>
        <dbReference type="PROSITE" id="PS50975"/>
    </source>
</evidence>
<accession>A0ABV5QV71</accession>
<dbReference type="PANTHER" id="PTHR43585:SF2">
    <property type="entry name" value="ATP-GRASP ENZYME FSQD"/>
    <property type="match status" value="1"/>
</dbReference>
<reference evidence="7 8" key="1">
    <citation type="submission" date="2024-09" db="EMBL/GenBank/DDBJ databases">
        <authorList>
            <person name="Sun Q."/>
            <person name="Mori K."/>
        </authorList>
    </citation>
    <scope>NUCLEOTIDE SEQUENCE [LARGE SCALE GENOMIC DNA]</scope>
    <source>
        <strain evidence="7 8">JCM 4414</strain>
    </source>
</reference>
<feature type="domain" description="ATP-grasp" evidence="6">
    <location>
        <begin position="198"/>
        <end position="393"/>
    </location>
</feature>
<dbReference type="SMART" id="SM01209">
    <property type="entry name" value="GARS_A"/>
    <property type="match status" value="1"/>
</dbReference>
<evidence type="ECO:0000256" key="2">
    <source>
        <dbReference type="ARBA" id="ARBA00022741"/>
    </source>
</evidence>
<proteinExistence type="predicted"/>
<comment type="caution">
    <text evidence="7">The sequence shown here is derived from an EMBL/GenBank/DDBJ whole genome shotgun (WGS) entry which is preliminary data.</text>
</comment>